<gene>
    <name evidence="2" type="ORF">DFP88_10918</name>
</gene>
<evidence type="ECO:0000256" key="1">
    <source>
        <dbReference type="SAM" id="Phobius"/>
    </source>
</evidence>
<dbReference type="Proteomes" id="UP000248311">
    <property type="component" value="Unassembled WGS sequence"/>
</dbReference>
<accession>A0A318SYR4</accession>
<protein>
    <submittedName>
        <fullName evidence="2">Uncharacterized protein</fullName>
    </submittedName>
</protein>
<proteinExistence type="predicted"/>
<reference evidence="2 3" key="1">
    <citation type="submission" date="2018-06" db="EMBL/GenBank/DDBJ databases">
        <title>Genomic Encyclopedia of Type Strains, Phase III (KMG-III): the genomes of soil and plant-associated and newly described type strains.</title>
        <authorList>
            <person name="Whitman W."/>
        </authorList>
    </citation>
    <scope>NUCLEOTIDE SEQUENCE [LARGE SCALE GENOMIC DNA]</scope>
    <source>
        <strain evidence="2 3">CECT 9025</strain>
    </source>
</reference>
<comment type="caution">
    <text evidence="2">The sequence shown here is derived from an EMBL/GenBank/DDBJ whole genome shotgun (WGS) entry which is preliminary data.</text>
</comment>
<feature type="transmembrane region" description="Helical" evidence="1">
    <location>
        <begin position="32"/>
        <end position="55"/>
    </location>
</feature>
<sequence length="59" mass="6219">MTGFRLWLGLAGLLILAGVALPYAVLPGRGGAWDVVLVWSAFGVLVIALIATAVLRWRG</sequence>
<dbReference type="AlphaFoldDB" id="A0A318SYR4"/>
<dbReference type="EMBL" id="QJTE01000009">
    <property type="protein sequence ID" value="PYE80887.1"/>
    <property type="molecule type" value="Genomic_DNA"/>
</dbReference>
<dbReference type="RefSeq" id="WP_110815622.1">
    <property type="nucleotide sequence ID" value="NZ_QJTE01000009.1"/>
</dbReference>
<organism evidence="2 3">
    <name type="scientific">Pseudoroseicyclus aestuarii</name>
    <dbReference type="NCBI Taxonomy" id="1795041"/>
    <lineage>
        <taxon>Bacteria</taxon>
        <taxon>Pseudomonadati</taxon>
        <taxon>Pseudomonadota</taxon>
        <taxon>Alphaproteobacteria</taxon>
        <taxon>Rhodobacterales</taxon>
        <taxon>Paracoccaceae</taxon>
        <taxon>Pseudoroseicyclus</taxon>
    </lineage>
</organism>
<name>A0A318SYR4_9RHOB</name>
<keyword evidence="1" id="KW-0812">Transmembrane</keyword>
<keyword evidence="1" id="KW-1133">Transmembrane helix</keyword>
<dbReference type="OrthoDB" id="7876095at2"/>
<keyword evidence="1" id="KW-0472">Membrane</keyword>
<evidence type="ECO:0000313" key="3">
    <source>
        <dbReference type="Proteomes" id="UP000248311"/>
    </source>
</evidence>
<evidence type="ECO:0000313" key="2">
    <source>
        <dbReference type="EMBL" id="PYE80887.1"/>
    </source>
</evidence>
<keyword evidence="3" id="KW-1185">Reference proteome</keyword>